<proteinExistence type="predicted"/>
<dbReference type="Proteomes" id="UP001201873">
    <property type="component" value="Unassembled WGS sequence"/>
</dbReference>
<evidence type="ECO:0000259" key="5">
    <source>
        <dbReference type="PROSITE" id="PS50975"/>
    </source>
</evidence>
<dbReference type="PANTHER" id="PTHR43585">
    <property type="entry name" value="FUMIPYRROLE BIOSYNTHESIS PROTEIN C"/>
    <property type="match status" value="1"/>
</dbReference>
<evidence type="ECO:0000256" key="2">
    <source>
        <dbReference type="ARBA" id="ARBA00022741"/>
    </source>
</evidence>
<evidence type="ECO:0000313" key="7">
    <source>
        <dbReference type="Proteomes" id="UP001201873"/>
    </source>
</evidence>
<evidence type="ECO:0000256" key="4">
    <source>
        <dbReference type="PROSITE-ProRule" id="PRU00409"/>
    </source>
</evidence>
<dbReference type="PANTHER" id="PTHR43585:SF2">
    <property type="entry name" value="ATP-GRASP ENZYME FSQD"/>
    <property type="match status" value="1"/>
</dbReference>
<name>A0ABT0JYM6_9ACTN</name>
<evidence type="ECO:0000256" key="3">
    <source>
        <dbReference type="ARBA" id="ARBA00022840"/>
    </source>
</evidence>
<dbReference type="InterPro" id="IPR052032">
    <property type="entry name" value="ATP-dep_AA_Ligase"/>
</dbReference>
<dbReference type="PROSITE" id="PS50975">
    <property type="entry name" value="ATP_GRASP"/>
    <property type="match status" value="1"/>
</dbReference>
<organism evidence="6 7">
    <name type="scientific">Frankia umida</name>
    <dbReference type="NCBI Taxonomy" id="573489"/>
    <lineage>
        <taxon>Bacteria</taxon>
        <taxon>Bacillati</taxon>
        <taxon>Actinomycetota</taxon>
        <taxon>Actinomycetes</taxon>
        <taxon>Frankiales</taxon>
        <taxon>Frankiaceae</taxon>
        <taxon>Frankia</taxon>
    </lineage>
</organism>
<keyword evidence="3 4" id="KW-0067">ATP-binding</keyword>
<accession>A0ABT0JYM6</accession>
<reference evidence="6 7" key="1">
    <citation type="submission" date="2022-04" db="EMBL/GenBank/DDBJ databases">
        <title>Genome diversity in the genus Frankia.</title>
        <authorList>
            <person name="Carlos-Shanley C."/>
            <person name="Hahn D."/>
        </authorList>
    </citation>
    <scope>NUCLEOTIDE SEQUENCE [LARGE SCALE GENOMIC DNA]</scope>
    <source>
        <strain evidence="6 7">Ag45/Mut15</strain>
    </source>
</reference>
<dbReference type="SUPFAM" id="SSF56059">
    <property type="entry name" value="Glutathione synthetase ATP-binding domain-like"/>
    <property type="match status" value="1"/>
</dbReference>
<gene>
    <name evidence="6" type="ORF">MXD59_12815</name>
</gene>
<keyword evidence="1" id="KW-0436">Ligase</keyword>
<dbReference type="Gene3D" id="3.30.470.20">
    <property type="entry name" value="ATP-grasp fold, B domain"/>
    <property type="match status" value="1"/>
</dbReference>
<evidence type="ECO:0000256" key="1">
    <source>
        <dbReference type="ARBA" id="ARBA00022598"/>
    </source>
</evidence>
<sequence length="419" mass="45255">MNIVILHRIPFSKIRYDLAVDHTRHDVRYLCTGTTDGLPAGAHSRVLATPTTDVDALSAQHADWLGNADRLIARSEYDLLPAAHLRARFGIPGDRPADIAPLRDKWLMRTRAAAAGIPQPAFWSVADFRRTPPIPTSTPTSIPASTSSATATSGATAGTYLIKPRLEASSTGIETGDVRAVLERLDRLGAEAAAEVFVEEFVPGEIWHLDGYLRGGTVRAATCSVYVGDCLNFAFGSPLGSAQTPDEPAALALLRRTLPVLGQRDGCFHFELIRAGDGRFLFLETASRVGGAGVAETFELRTGINLYQVDLAQQLFGEIDEPPMRLSTDLYGWFVFPAHHDTDHATVDFDPHRFTGRLVSHVHNARPAAKAGEISYAAAATPLSGIVRGNAADLRATLTEICTRTTQRTQTQPAVLESV</sequence>
<evidence type="ECO:0000313" key="6">
    <source>
        <dbReference type="EMBL" id="MCK9876649.1"/>
    </source>
</evidence>
<keyword evidence="7" id="KW-1185">Reference proteome</keyword>
<dbReference type="EMBL" id="JALKFT010000011">
    <property type="protein sequence ID" value="MCK9876649.1"/>
    <property type="molecule type" value="Genomic_DNA"/>
</dbReference>
<comment type="caution">
    <text evidence="6">The sequence shown here is derived from an EMBL/GenBank/DDBJ whole genome shotgun (WGS) entry which is preliminary data.</text>
</comment>
<dbReference type="Gene3D" id="3.40.50.20">
    <property type="match status" value="1"/>
</dbReference>
<keyword evidence="2 4" id="KW-0547">Nucleotide-binding</keyword>
<protein>
    <recommendedName>
        <fullName evidence="5">ATP-grasp domain-containing protein</fullName>
    </recommendedName>
</protein>
<dbReference type="InterPro" id="IPR011761">
    <property type="entry name" value="ATP-grasp"/>
</dbReference>
<dbReference type="RefSeq" id="WP_248824883.1">
    <property type="nucleotide sequence ID" value="NZ_JALKFT010000011.1"/>
</dbReference>
<feature type="domain" description="ATP-grasp" evidence="5">
    <location>
        <begin position="109"/>
        <end position="315"/>
    </location>
</feature>